<gene>
    <name evidence="8" type="ORF">WALSEDRAFT_60032</name>
</gene>
<dbReference type="GO" id="GO:0035861">
    <property type="term" value="C:site of double-strand break"/>
    <property type="evidence" value="ECO:0007669"/>
    <property type="project" value="TreeGrafter"/>
</dbReference>
<dbReference type="InterPro" id="IPR036390">
    <property type="entry name" value="WH_DNA-bd_sf"/>
</dbReference>
<reference evidence="8 9" key="1">
    <citation type="journal article" date="2012" name="Fungal Genet. Biol.">
        <title>The genome of the xerotolerant mold Wallemia sebi reveals adaptations to osmotic stress and suggests cryptic sexual reproduction.</title>
        <authorList>
            <person name="Padamsee M."/>
            <person name="Kumar T.K.A."/>
            <person name="Riley R."/>
            <person name="Binder M."/>
            <person name="Boyd A."/>
            <person name="Calvo A.M."/>
            <person name="Furukawa K."/>
            <person name="Hesse C."/>
            <person name="Hohmann S."/>
            <person name="James T.Y."/>
            <person name="LaButti K."/>
            <person name="Lapidus A."/>
            <person name="Lindquist E."/>
            <person name="Lucas S."/>
            <person name="Miller K."/>
            <person name="Shantappa S."/>
            <person name="Grigoriev I.V."/>
            <person name="Hibbett D.S."/>
            <person name="McLaughlin D.J."/>
            <person name="Spatafora J.W."/>
            <person name="Aime M.C."/>
        </authorList>
    </citation>
    <scope>NUCLEOTIDE SEQUENCE [LARGE SCALE GENOMIC DNA]</scope>
    <source>
        <strain evidence="9">ATCC MYA-4683 / CBS 633.66</strain>
    </source>
</reference>
<dbReference type="Gene3D" id="2.40.50.140">
    <property type="entry name" value="Nucleic acid-binding proteins"/>
    <property type="match status" value="1"/>
</dbReference>
<evidence type="ECO:0000313" key="9">
    <source>
        <dbReference type="Proteomes" id="UP000005242"/>
    </source>
</evidence>
<keyword evidence="4" id="KW-0238">DNA-binding</keyword>
<evidence type="ECO:0000256" key="3">
    <source>
        <dbReference type="ARBA" id="ARBA00022705"/>
    </source>
</evidence>
<comment type="similarity">
    <text evidence="2">Belongs to the replication factor A protein 2 family.</text>
</comment>
<proteinExistence type="inferred from homology"/>
<dbReference type="InterPro" id="IPR036388">
    <property type="entry name" value="WH-like_DNA-bd_sf"/>
</dbReference>
<dbReference type="Pfam" id="PF08784">
    <property type="entry name" value="RPA_C"/>
    <property type="match status" value="1"/>
</dbReference>
<evidence type="ECO:0000256" key="2">
    <source>
        <dbReference type="ARBA" id="ARBA00007815"/>
    </source>
</evidence>
<feature type="region of interest" description="Disordered" evidence="6">
    <location>
        <begin position="1"/>
        <end position="43"/>
    </location>
</feature>
<dbReference type="PANTHER" id="PTHR13989:SF16">
    <property type="entry name" value="REPLICATION PROTEIN A2"/>
    <property type="match status" value="1"/>
</dbReference>
<evidence type="ECO:0000256" key="6">
    <source>
        <dbReference type="SAM" id="MobiDB-lite"/>
    </source>
</evidence>
<sequence>MSYGAYDESNPYYNDNNGSGGFLTNSQGGGYTDSSPSTRNKNEDTLRPVTIKQVLGASQPHSDFPFQIEGRDITHVSIVAVVRSASKQATSAVYSLEDGTGTLDVRYWMDSSGGESESTTDIQQNQYVRVIGALKSFHDKLQITAQVVKPITDFHEIFYHKAEALAVTLQIRKGTDTIMNESKPSATYGQESTSEPNYMRPYLTFPELHKSVMKAVFEEVDRSPQGVHVARIAQRCPKGDEALTEAIEYLISEGHLFTGEDDEHILPVSQDS</sequence>
<dbReference type="SUPFAM" id="SSF50249">
    <property type="entry name" value="Nucleic acid-binding proteins"/>
    <property type="match status" value="1"/>
</dbReference>
<dbReference type="GO" id="GO:0005662">
    <property type="term" value="C:DNA replication factor A complex"/>
    <property type="evidence" value="ECO:0007669"/>
    <property type="project" value="TreeGrafter"/>
</dbReference>
<dbReference type="GO" id="GO:0006260">
    <property type="term" value="P:DNA replication"/>
    <property type="evidence" value="ECO:0007669"/>
    <property type="project" value="UniProtKB-KW"/>
</dbReference>
<evidence type="ECO:0000256" key="1">
    <source>
        <dbReference type="ARBA" id="ARBA00004123"/>
    </source>
</evidence>
<dbReference type="SUPFAM" id="SSF46785">
    <property type="entry name" value="Winged helix' DNA-binding domain"/>
    <property type="match status" value="1"/>
</dbReference>
<feature type="domain" description="Replication protein A C-terminal" evidence="7">
    <location>
        <begin position="201"/>
        <end position="263"/>
    </location>
</feature>
<feature type="compositionally biased region" description="Polar residues" evidence="6">
    <location>
        <begin position="11"/>
        <end position="39"/>
    </location>
</feature>
<dbReference type="STRING" id="671144.I4YEG0"/>
<dbReference type="OrthoDB" id="25571at2759"/>
<keyword evidence="9" id="KW-1185">Reference proteome</keyword>
<protein>
    <submittedName>
        <fullName evidence="8">Replication protein A, subunit RPA32</fullName>
    </submittedName>
</protein>
<accession>I4YEG0</accession>
<evidence type="ECO:0000313" key="8">
    <source>
        <dbReference type="EMBL" id="EIM22352.1"/>
    </source>
</evidence>
<dbReference type="EMBL" id="JH668228">
    <property type="protein sequence ID" value="EIM22352.1"/>
    <property type="molecule type" value="Genomic_DNA"/>
</dbReference>
<dbReference type="PIRSF" id="PIRSF036949">
    <property type="entry name" value="RPA32"/>
    <property type="match status" value="1"/>
</dbReference>
<dbReference type="InterPro" id="IPR014892">
    <property type="entry name" value="RPA_C"/>
</dbReference>
<name>I4YEG0_WALMC</name>
<dbReference type="FunCoup" id="I4YEG0">
    <property type="interactions" value="443"/>
</dbReference>
<organism evidence="8 9">
    <name type="scientific">Wallemia mellicola (strain ATCC MYA-4683 / CBS 633.66)</name>
    <name type="common">Wallemia sebi (CBS 633.66)</name>
    <dbReference type="NCBI Taxonomy" id="671144"/>
    <lineage>
        <taxon>Eukaryota</taxon>
        <taxon>Fungi</taxon>
        <taxon>Dikarya</taxon>
        <taxon>Basidiomycota</taxon>
        <taxon>Wallemiomycotina</taxon>
        <taxon>Wallemiomycetes</taxon>
        <taxon>Wallemiales</taxon>
        <taxon>Wallemiaceae</taxon>
        <taxon>Wallemia</taxon>
    </lineage>
</organism>
<dbReference type="CDD" id="cd04478">
    <property type="entry name" value="RPA2_DBD_D"/>
    <property type="match status" value="1"/>
</dbReference>
<dbReference type="AlphaFoldDB" id="I4YEG0"/>
<dbReference type="GeneID" id="18473697"/>
<keyword evidence="5" id="KW-0539">Nucleus</keyword>
<dbReference type="GO" id="GO:0000781">
    <property type="term" value="C:chromosome, telomeric region"/>
    <property type="evidence" value="ECO:0007669"/>
    <property type="project" value="TreeGrafter"/>
</dbReference>
<evidence type="ECO:0000259" key="7">
    <source>
        <dbReference type="Pfam" id="PF08784"/>
    </source>
</evidence>
<dbReference type="GO" id="GO:0000724">
    <property type="term" value="P:double-strand break repair via homologous recombination"/>
    <property type="evidence" value="ECO:0007669"/>
    <property type="project" value="TreeGrafter"/>
</dbReference>
<dbReference type="GO" id="GO:0006289">
    <property type="term" value="P:nucleotide-excision repair"/>
    <property type="evidence" value="ECO:0007669"/>
    <property type="project" value="TreeGrafter"/>
</dbReference>
<dbReference type="InterPro" id="IPR040260">
    <property type="entry name" value="RFA2-like"/>
</dbReference>
<comment type="subcellular location">
    <subcellularLocation>
        <location evidence="1">Nucleus</location>
    </subcellularLocation>
</comment>
<dbReference type="InParanoid" id="I4YEG0"/>
<dbReference type="Gene3D" id="1.10.10.10">
    <property type="entry name" value="Winged helix-like DNA-binding domain superfamily/Winged helix DNA-binding domain"/>
    <property type="match status" value="1"/>
</dbReference>
<dbReference type="KEGG" id="wse:WALSEDRAFT_60032"/>
<keyword evidence="3" id="KW-0235">DNA replication</keyword>
<dbReference type="GO" id="GO:0003697">
    <property type="term" value="F:single-stranded DNA binding"/>
    <property type="evidence" value="ECO:0007669"/>
    <property type="project" value="TreeGrafter"/>
</dbReference>
<dbReference type="RefSeq" id="XP_006957607.1">
    <property type="nucleotide sequence ID" value="XM_006957545.1"/>
</dbReference>
<dbReference type="InterPro" id="IPR014646">
    <property type="entry name" value="Rfa2/RPA32"/>
</dbReference>
<evidence type="ECO:0000256" key="4">
    <source>
        <dbReference type="ARBA" id="ARBA00023125"/>
    </source>
</evidence>
<evidence type="ECO:0000256" key="5">
    <source>
        <dbReference type="ARBA" id="ARBA00023242"/>
    </source>
</evidence>
<dbReference type="InterPro" id="IPR012340">
    <property type="entry name" value="NA-bd_OB-fold"/>
</dbReference>
<dbReference type="eggNOG" id="KOG3108">
    <property type="taxonomic scope" value="Eukaryota"/>
</dbReference>
<dbReference type="HOGENOM" id="CLU_051033_0_1_1"/>
<dbReference type="OMA" id="TFHFIDC"/>
<dbReference type="Proteomes" id="UP000005242">
    <property type="component" value="Unassembled WGS sequence"/>
</dbReference>
<dbReference type="PANTHER" id="PTHR13989">
    <property type="entry name" value="REPLICATION PROTEIN A-RELATED"/>
    <property type="match status" value="1"/>
</dbReference>